<feature type="compositionally biased region" description="Basic residues" evidence="1">
    <location>
        <begin position="7"/>
        <end position="18"/>
    </location>
</feature>
<reference evidence="2 3" key="1">
    <citation type="submission" date="2018-05" db="EMBL/GenBank/DDBJ databases">
        <title>Evolution of GPA BGCs.</title>
        <authorList>
            <person name="Waglechner N."/>
            <person name="Wright G.D."/>
        </authorList>
    </citation>
    <scope>NUCLEOTIDE SEQUENCE [LARGE SCALE GENOMIC DNA]</scope>
    <source>
        <strain evidence="2 3">A82846</strain>
    </source>
</reference>
<gene>
    <name evidence="2" type="ORF">DMH04_41300</name>
</gene>
<dbReference type="AlphaFoldDB" id="A0A428YUZ1"/>
<evidence type="ECO:0000313" key="3">
    <source>
        <dbReference type="Proteomes" id="UP000287547"/>
    </source>
</evidence>
<sequence>MPVSSAPKKKAATKRKSPSVKPVAENAVEAEARNGVLPFTWRGIEILVDPVAIEYGRGAFALRRVGNEALPIMTRVNAALDVFEAAIGQDQLAAVVDVAPRLFDDTETLQSFWGAFTEALHGAEPGESSAS</sequence>
<protein>
    <submittedName>
        <fullName evidence="2">Uncharacterized protein</fullName>
    </submittedName>
</protein>
<name>A0A428YUZ1_KIBAR</name>
<feature type="region of interest" description="Disordered" evidence="1">
    <location>
        <begin position="1"/>
        <end position="23"/>
    </location>
</feature>
<dbReference type="OrthoDB" id="9850632at2"/>
<dbReference type="EMBL" id="QHKI01000056">
    <property type="protein sequence ID" value="RSM73451.1"/>
    <property type="molecule type" value="Genomic_DNA"/>
</dbReference>
<proteinExistence type="predicted"/>
<evidence type="ECO:0000313" key="2">
    <source>
        <dbReference type="EMBL" id="RSM73451.1"/>
    </source>
</evidence>
<comment type="caution">
    <text evidence="2">The sequence shown here is derived from an EMBL/GenBank/DDBJ whole genome shotgun (WGS) entry which is preliminary data.</text>
</comment>
<dbReference type="RefSeq" id="WP_037253811.1">
    <property type="nucleotide sequence ID" value="NZ_QHKI01000056.1"/>
</dbReference>
<accession>A0A428YUZ1</accession>
<organism evidence="2 3">
    <name type="scientific">Kibdelosporangium aridum</name>
    <dbReference type="NCBI Taxonomy" id="2030"/>
    <lineage>
        <taxon>Bacteria</taxon>
        <taxon>Bacillati</taxon>
        <taxon>Actinomycetota</taxon>
        <taxon>Actinomycetes</taxon>
        <taxon>Pseudonocardiales</taxon>
        <taxon>Pseudonocardiaceae</taxon>
        <taxon>Kibdelosporangium</taxon>
    </lineage>
</organism>
<evidence type="ECO:0000256" key="1">
    <source>
        <dbReference type="SAM" id="MobiDB-lite"/>
    </source>
</evidence>
<dbReference type="Proteomes" id="UP000287547">
    <property type="component" value="Unassembled WGS sequence"/>
</dbReference>